<dbReference type="EMBL" id="FZNW01000007">
    <property type="protein sequence ID" value="SNR50138.1"/>
    <property type="molecule type" value="Genomic_DNA"/>
</dbReference>
<reference evidence="2 3" key="1">
    <citation type="submission" date="2017-06" db="EMBL/GenBank/DDBJ databases">
        <authorList>
            <person name="Kim H.J."/>
            <person name="Triplett B.A."/>
        </authorList>
    </citation>
    <scope>NUCLEOTIDE SEQUENCE [LARGE SCALE GENOMIC DNA]</scope>
    <source>
        <strain evidence="2 3">DSM 45207</strain>
    </source>
</reference>
<dbReference type="InterPro" id="IPR010982">
    <property type="entry name" value="Lambda_DNA-bd_dom_sf"/>
</dbReference>
<dbReference type="OrthoDB" id="2991476at2"/>
<dbReference type="Pfam" id="PF19054">
    <property type="entry name" value="DUF5753"/>
    <property type="match status" value="1"/>
</dbReference>
<dbReference type="PROSITE" id="PS50943">
    <property type="entry name" value="HTH_CROC1"/>
    <property type="match status" value="1"/>
</dbReference>
<dbReference type="Proteomes" id="UP000198348">
    <property type="component" value="Unassembled WGS sequence"/>
</dbReference>
<keyword evidence="3" id="KW-1185">Reference proteome</keyword>
<dbReference type="CDD" id="cd00093">
    <property type="entry name" value="HTH_XRE"/>
    <property type="match status" value="1"/>
</dbReference>
<dbReference type="SMART" id="SM00530">
    <property type="entry name" value="HTH_XRE"/>
    <property type="match status" value="1"/>
</dbReference>
<organism evidence="2 3">
    <name type="scientific">Haloechinothrix alba</name>
    <dbReference type="NCBI Taxonomy" id="664784"/>
    <lineage>
        <taxon>Bacteria</taxon>
        <taxon>Bacillati</taxon>
        <taxon>Actinomycetota</taxon>
        <taxon>Actinomycetes</taxon>
        <taxon>Pseudonocardiales</taxon>
        <taxon>Pseudonocardiaceae</taxon>
        <taxon>Haloechinothrix</taxon>
    </lineage>
</organism>
<accession>A0A238WUS3</accession>
<feature type="domain" description="HTH cro/C1-type" evidence="1">
    <location>
        <begin position="17"/>
        <end position="71"/>
    </location>
</feature>
<protein>
    <submittedName>
        <fullName evidence="2">Helix-turn-helix domain-containing protein</fullName>
    </submittedName>
</protein>
<gene>
    <name evidence="2" type="ORF">SAMN06265360_107235</name>
</gene>
<evidence type="ECO:0000313" key="2">
    <source>
        <dbReference type="EMBL" id="SNR50138.1"/>
    </source>
</evidence>
<dbReference type="RefSeq" id="WP_089301040.1">
    <property type="nucleotide sequence ID" value="NZ_FZNW01000007.1"/>
</dbReference>
<sequence length="277" mass="30045">MTETNLAPRAFALGAELRDAREKAGLKVRQVAEKLDVSHSVIVRWEKGQRLPGTENVSALLAVLGVSSRERERIIALAREADDEPVNSVSVGVAGMADQLAVLMQLERNATSITDVSPLLVPGLLQTSAYARAILGDDAEAAARVAVRLGRRDVIERDRDPAQYLAFIGERALAGPVGDDALADQLRFLVRMSERDNVCIRIIPESAGFTPAHAGPFVLLEFAKADSVVHLEHYQSSAFLRDHGDVSAYLSAREEIEEVAMSPEDSVELIADAAKER</sequence>
<dbReference type="GO" id="GO:0003677">
    <property type="term" value="F:DNA binding"/>
    <property type="evidence" value="ECO:0007669"/>
    <property type="project" value="InterPro"/>
</dbReference>
<evidence type="ECO:0000313" key="3">
    <source>
        <dbReference type="Proteomes" id="UP000198348"/>
    </source>
</evidence>
<dbReference type="SUPFAM" id="SSF47413">
    <property type="entry name" value="lambda repressor-like DNA-binding domains"/>
    <property type="match status" value="1"/>
</dbReference>
<evidence type="ECO:0000259" key="1">
    <source>
        <dbReference type="PROSITE" id="PS50943"/>
    </source>
</evidence>
<proteinExistence type="predicted"/>
<dbReference type="InterPro" id="IPR001387">
    <property type="entry name" value="Cro/C1-type_HTH"/>
</dbReference>
<dbReference type="Gene3D" id="1.10.260.40">
    <property type="entry name" value="lambda repressor-like DNA-binding domains"/>
    <property type="match status" value="1"/>
</dbReference>
<dbReference type="AlphaFoldDB" id="A0A238WUS3"/>
<dbReference type="InterPro" id="IPR043917">
    <property type="entry name" value="DUF5753"/>
</dbReference>
<name>A0A238WUS3_9PSEU</name>
<dbReference type="Pfam" id="PF13560">
    <property type="entry name" value="HTH_31"/>
    <property type="match status" value="1"/>
</dbReference>